<dbReference type="InterPro" id="IPR013324">
    <property type="entry name" value="RNA_pol_sigma_r3/r4-like"/>
</dbReference>
<dbReference type="InterPro" id="IPR036388">
    <property type="entry name" value="WH-like_DNA-bd_sf"/>
</dbReference>
<evidence type="ECO:0000259" key="3">
    <source>
        <dbReference type="Pfam" id="PF04967"/>
    </source>
</evidence>
<proteinExistence type="predicted"/>
<gene>
    <name evidence="4" type="ORF">C480_17168</name>
</gene>
<keyword evidence="5" id="KW-1185">Reference proteome</keyword>
<dbReference type="EMBL" id="AOIP01000039">
    <property type="protein sequence ID" value="ELZ02322.1"/>
    <property type="molecule type" value="Genomic_DNA"/>
</dbReference>
<protein>
    <submittedName>
        <fullName evidence="4">Bacterio-opsin activator</fullName>
    </submittedName>
</protein>
<dbReference type="InterPro" id="IPR007050">
    <property type="entry name" value="HTH_bacterioopsin"/>
</dbReference>
<dbReference type="PANTHER" id="PTHR34236:SF1">
    <property type="entry name" value="DIMETHYL SULFOXIDE REDUCTASE TRANSCRIPTIONAL ACTIVATOR"/>
    <property type="match status" value="1"/>
</dbReference>
<dbReference type="Proteomes" id="UP000011591">
    <property type="component" value="Unassembled WGS sequence"/>
</dbReference>
<keyword evidence="1" id="KW-0805">Transcription regulation</keyword>
<name>M0AVH3_9EURY</name>
<evidence type="ECO:0000256" key="2">
    <source>
        <dbReference type="ARBA" id="ARBA00023163"/>
    </source>
</evidence>
<evidence type="ECO:0000256" key="1">
    <source>
        <dbReference type="ARBA" id="ARBA00023015"/>
    </source>
</evidence>
<sequence length="246" mass="27297">MRNGEEGSIELTLDIWHPQCWTLHVTEDTNADLLGHGLYSTNDTVHGLFTASAQSISEVDQTITDIQESALTDDVWTIGSQDGVEVPATTGTATRGFLVEWGVDTGENIIDSLVNHGFVPRRTYQMTSGREQWSVITTMDRHEAKDQLSDVSSETDADINIQRVTSNGRQPSGPSQLDVLSPRQREVFEYACQQGYYDWPRKVSATDLADDLGITRATVTEHLRKAESRLFTPFGSTSPARGEPYM</sequence>
<evidence type="ECO:0000313" key="5">
    <source>
        <dbReference type="Proteomes" id="UP000011591"/>
    </source>
</evidence>
<keyword evidence="2" id="KW-0804">Transcription</keyword>
<dbReference type="Pfam" id="PF04967">
    <property type="entry name" value="HTH_10"/>
    <property type="match status" value="1"/>
</dbReference>
<dbReference type="AlphaFoldDB" id="M0AVH3"/>
<reference evidence="4 5" key="1">
    <citation type="journal article" date="2014" name="PLoS Genet.">
        <title>Phylogenetically driven sequencing of extremely halophilic archaea reveals strategies for static and dynamic osmo-response.</title>
        <authorList>
            <person name="Becker E.A."/>
            <person name="Seitzer P.M."/>
            <person name="Tritt A."/>
            <person name="Larsen D."/>
            <person name="Krusor M."/>
            <person name="Yao A.I."/>
            <person name="Wu D."/>
            <person name="Madern D."/>
            <person name="Eisen J.A."/>
            <person name="Darling A.E."/>
            <person name="Facciotti M.T."/>
        </authorList>
    </citation>
    <scope>NUCLEOTIDE SEQUENCE [LARGE SCALE GENOMIC DNA]</scope>
    <source>
        <strain evidence="4 5">DSM 13077</strain>
    </source>
</reference>
<comment type="caution">
    <text evidence="4">The sequence shown here is derived from an EMBL/GenBank/DDBJ whole genome shotgun (WGS) entry which is preliminary data.</text>
</comment>
<organism evidence="4 5">
    <name type="scientific">Natrialba aegyptia DSM 13077</name>
    <dbReference type="NCBI Taxonomy" id="1227491"/>
    <lineage>
        <taxon>Archaea</taxon>
        <taxon>Methanobacteriati</taxon>
        <taxon>Methanobacteriota</taxon>
        <taxon>Stenosarchaea group</taxon>
        <taxon>Halobacteria</taxon>
        <taxon>Halobacteriales</taxon>
        <taxon>Natrialbaceae</taxon>
        <taxon>Natrialba</taxon>
    </lineage>
</organism>
<dbReference type="SUPFAM" id="SSF88659">
    <property type="entry name" value="Sigma3 and sigma4 domains of RNA polymerase sigma factors"/>
    <property type="match status" value="1"/>
</dbReference>
<accession>M0AVH3</accession>
<dbReference type="Gene3D" id="1.10.10.10">
    <property type="entry name" value="Winged helix-like DNA-binding domain superfamily/Winged helix DNA-binding domain"/>
    <property type="match status" value="1"/>
</dbReference>
<evidence type="ECO:0000313" key="4">
    <source>
        <dbReference type="EMBL" id="ELZ02322.1"/>
    </source>
</evidence>
<feature type="domain" description="HTH bat-type" evidence="3">
    <location>
        <begin position="180"/>
        <end position="231"/>
    </location>
</feature>
<dbReference type="PANTHER" id="PTHR34236">
    <property type="entry name" value="DIMETHYL SULFOXIDE REDUCTASE TRANSCRIPTIONAL ACTIVATOR"/>
    <property type="match status" value="1"/>
</dbReference>